<feature type="binding site" evidence="11">
    <location>
        <begin position="27"/>
        <end position="34"/>
    </location>
    <ligand>
        <name>ATP</name>
        <dbReference type="ChEBI" id="CHEBI:30616"/>
    </ligand>
</feature>
<dbReference type="PANTHER" id="PTHR11070">
    <property type="entry name" value="UVRD / RECB / PCRA DNA HELICASE FAMILY MEMBER"/>
    <property type="match status" value="1"/>
</dbReference>
<dbReference type="Gene3D" id="3.40.50.300">
    <property type="entry name" value="P-loop containing nucleotide triphosphate hydrolases"/>
    <property type="match status" value="2"/>
</dbReference>
<dbReference type="GO" id="GO:0003677">
    <property type="term" value="F:DNA binding"/>
    <property type="evidence" value="ECO:0007669"/>
    <property type="project" value="UniProtKB-KW"/>
</dbReference>
<dbReference type="Proteomes" id="UP000177025">
    <property type="component" value="Unassembled WGS sequence"/>
</dbReference>
<protein>
    <recommendedName>
        <fullName evidence="9">DNA 3'-5' helicase</fullName>
        <ecNumber evidence="9">5.6.2.4</ecNumber>
    </recommendedName>
</protein>
<evidence type="ECO:0000259" key="12">
    <source>
        <dbReference type="PROSITE" id="PS51198"/>
    </source>
</evidence>
<dbReference type="CDD" id="cd17932">
    <property type="entry name" value="DEXQc_UvrD"/>
    <property type="match status" value="1"/>
</dbReference>
<feature type="domain" description="UvrD-like helicase C-terminal" evidence="13">
    <location>
        <begin position="284"/>
        <end position="558"/>
    </location>
</feature>
<dbReference type="Pfam" id="PF00580">
    <property type="entry name" value="UvrD-helicase"/>
    <property type="match status" value="1"/>
</dbReference>
<dbReference type="GO" id="GO:0016887">
    <property type="term" value="F:ATP hydrolysis activity"/>
    <property type="evidence" value="ECO:0007669"/>
    <property type="project" value="RHEA"/>
</dbReference>
<organism evidence="14 15">
    <name type="scientific">candidate division WOR-3 bacterium RBG_13_43_14</name>
    <dbReference type="NCBI Taxonomy" id="1802590"/>
    <lineage>
        <taxon>Bacteria</taxon>
        <taxon>Bacteria division WOR-3</taxon>
    </lineage>
</organism>
<dbReference type="GO" id="GO:0043138">
    <property type="term" value="F:3'-5' DNA helicase activity"/>
    <property type="evidence" value="ECO:0007669"/>
    <property type="project" value="UniProtKB-EC"/>
</dbReference>
<dbReference type="GO" id="GO:0000725">
    <property type="term" value="P:recombinational repair"/>
    <property type="evidence" value="ECO:0007669"/>
    <property type="project" value="TreeGrafter"/>
</dbReference>
<dbReference type="PROSITE" id="PS51198">
    <property type="entry name" value="UVRD_HELICASE_ATP_BIND"/>
    <property type="match status" value="1"/>
</dbReference>
<dbReference type="EMBL" id="MEUM01000167">
    <property type="protein sequence ID" value="OGC38778.1"/>
    <property type="molecule type" value="Genomic_DNA"/>
</dbReference>
<dbReference type="InterPro" id="IPR014016">
    <property type="entry name" value="UvrD-like_ATP-bd"/>
</dbReference>
<dbReference type="GO" id="GO:0005829">
    <property type="term" value="C:cytosol"/>
    <property type="evidence" value="ECO:0007669"/>
    <property type="project" value="TreeGrafter"/>
</dbReference>
<dbReference type="InterPro" id="IPR000212">
    <property type="entry name" value="DNA_helicase_UvrD/REP"/>
</dbReference>
<evidence type="ECO:0000256" key="4">
    <source>
        <dbReference type="ARBA" id="ARBA00022806"/>
    </source>
</evidence>
<evidence type="ECO:0000256" key="8">
    <source>
        <dbReference type="ARBA" id="ARBA00034617"/>
    </source>
</evidence>
<keyword evidence="3 11" id="KW-0378">Hydrolase</keyword>
<keyword evidence="7" id="KW-0413">Isomerase</keyword>
<dbReference type="GO" id="GO:0033202">
    <property type="term" value="C:DNA helicase complex"/>
    <property type="evidence" value="ECO:0007669"/>
    <property type="project" value="TreeGrafter"/>
</dbReference>
<dbReference type="SUPFAM" id="SSF52540">
    <property type="entry name" value="P-loop containing nucleoside triphosphate hydrolases"/>
    <property type="match status" value="1"/>
</dbReference>
<gene>
    <name evidence="14" type="ORF">A2Y85_08280</name>
</gene>
<evidence type="ECO:0000256" key="7">
    <source>
        <dbReference type="ARBA" id="ARBA00023235"/>
    </source>
</evidence>
<feature type="domain" description="UvrD-like helicase ATP-binding" evidence="12">
    <location>
        <begin position="6"/>
        <end position="283"/>
    </location>
</feature>
<accession>A0A1F4U1D2</accession>
<comment type="caution">
    <text evidence="14">The sequence shown here is derived from an EMBL/GenBank/DDBJ whole genome shotgun (WGS) entry which is preliminary data.</text>
</comment>
<evidence type="ECO:0000256" key="6">
    <source>
        <dbReference type="ARBA" id="ARBA00023125"/>
    </source>
</evidence>
<dbReference type="AlphaFoldDB" id="A0A1F4U1D2"/>
<evidence type="ECO:0000256" key="5">
    <source>
        <dbReference type="ARBA" id="ARBA00022840"/>
    </source>
</evidence>
<dbReference type="EC" id="5.6.2.4" evidence="9"/>
<comment type="similarity">
    <text evidence="1">Belongs to the helicase family. UvrD subfamily.</text>
</comment>
<sequence>MSFTFDDLNEEQRRAVTIEKGPILILAGAGSGKTRVITYRIAYLISKRLTSPRGIIAITFTNKAADEMKSRITSMLGRGDIWIRTFHSTCAKILRESLRRNRALGSLIKRSENYTIYDEHDQQTVIKECLKDLNIDLQEWSPGYVGAMINRVKEDLQKPDNIDHDLVRRVYEQYNKRLEQYNAVDFDDLIMLTVKLFQQDRSTLEHYQNLFRYILVDEYQDTNKAQYVFTRLLAEKYRNLCVVGDDDQSIYSWRGAEIRNILDFEKDFPETAVIKLEQNYRSTKTILKAASSVVDNNEYRKPKTLWCENQDGEEISFYLADDAYTEAAYVARRIIEGRLQGQSLNDFAVFYRVNYQSRMFEECFVRFQIPYELVGALKFYERAEIKNVLAYLKVIVNPNDSVGLKRIINVPSRKIGNITVEKLNKYCEENGYSLYQGLSQCRHITALDQKTVEKLMKFIALMNDLRKKSKELDLFELVMIVVRQSGYLDSLSDRETDADYIRRKNIEELIISIKEYNKQHPNAALANYLADVSLRGDIDDWDRDSAKVNLMTLHNAKGLEFDTVFITGVEDGLVPHYKSRSDQYQYEEERRLLYVGITRACKKLHLTCARQRESFRSGTMYPSISPFLREIPKNVISGAVIDYDDMG</sequence>
<dbReference type="Gene3D" id="1.10.10.160">
    <property type="match status" value="1"/>
</dbReference>
<dbReference type="InterPro" id="IPR027417">
    <property type="entry name" value="P-loop_NTPase"/>
</dbReference>
<dbReference type="GO" id="GO:0005524">
    <property type="term" value="F:ATP binding"/>
    <property type="evidence" value="ECO:0007669"/>
    <property type="project" value="UniProtKB-UniRule"/>
</dbReference>
<proteinExistence type="inferred from homology"/>
<evidence type="ECO:0000256" key="10">
    <source>
        <dbReference type="ARBA" id="ARBA00048988"/>
    </source>
</evidence>
<evidence type="ECO:0000256" key="3">
    <source>
        <dbReference type="ARBA" id="ARBA00022801"/>
    </source>
</evidence>
<dbReference type="FunFam" id="1.10.486.10:FF:000003">
    <property type="entry name" value="ATP-dependent DNA helicase"/>
    <property type="match status" value="1"/>
</dbReference>
<evidence type="ECO:0000313" key="15">
    <source>
        <dbReference type="Proteomes" id="UP000177025"/>
    </source>
</evidence>
<dbReference type="PANTHER" id="PTHR11070:SF2">
    <property type="entry name" value="ATP-DEPENDENT DNA HELICASE SRS2"/>
    <property type="match status" value="1"/>
</dbReference>
<keyword evidence="5 11" id="KW-0067">ATP-binding</keyword>
<evidence type="ECO:0000313" key="14">
    <source>
        <dbReference type="EMBL" id="OGC38778.1"/>
    </source>
</evidence>
<evidence type="ECO:0000256" key="9">
    <source>
        <dbReference type="ARBA" id="ARBA00034808"/>
    </source>
</evidence>
<evidence type="ECO:0000259" key="13">
    <source>
        <dbReference type="PROSITE" id="PS51217"/>
    </source>
</evidence>
<evidence type="ECO:0000256" key="1">
    <source>
        <dbReference type="ARBA" id="ARBA00009922"/>
    </source>
</evidence>
<comment type="catalytic activity">
    <reaction evidence="8">
        <text>Couples ATP hydrolysis with the unwinding of duplex DNA by translocating in the 3'-5' direction.</text>
        <dbReference type="EC" id="5.6.2.4"/>
    </reaction>
</comment>
<reference evidence="14 15" key="1">
    <citation type="journal article" date="2016" name="Nat. Commun.">
        <title>Thousands of microbial genomes shed light on interconnected biogeochemical processes in an aquifer system.</title>
        <authorList>
            <person name="Anantharaman K."/>
            <person name="Brown C.T."/>
            <person name="Hug L.A."/>
            <person name="Sharon I."/>
            <person name="Castelle C.J."/>
            <person name="Probst A.J."/>
            <person name="Thomas B.C."/>
            <person name="Singh A."/>
            <person name="Wilkins M.J."/>
            <person name="Karaoz U."/>
            <person name="Brodie E.L."/>
            <person name="Williams K.H."/>
            <person name="Hubbard S.S."/>
            <person name="Banfield J.F."/>
        </authorList>
    </citation>
    <scope>NUCLEOTIDE SEQUENCE [LARGE SCALE GENOMIC DNA]</scope>
</reference>
<dbReference type="InterPro" id="IPR013986">
    <property type="entry name" value="DExx_box_DNA_helicase_dom_sf"/>
</dbReference>
<name>A0A1F4U1D2_UNCW3</name>
<dbReference type="PROSITE" id="PS51217">
    <property type="entry name" value="UVRD_HELICASE_CTER"/>
    <property type="match status" value="1"/>
</dbReference>
<dbReference type="Gene3D" id="1.10.486.10">
    <property type="entry name" value="PCRA, domain 4"/>
    <property type="match status" value="1"/>
</dbReference>
<comment type="catalytic activity">
    <reaction evidence="10">
        <text>ATP + H2O = ADP + phosphate + H(+)</text>
        <dbReference type="Rhea" id="RHEA:13065"/>
        <dbReference type="ChEBI" id="CHEBI:15377"/>
        <dbReference type="ChEBI" id="CHEBI:15378"/>
        <dbReference type="ChEBI" id="CHEBI:30616"/>
        <dbReference type="ChEBI" id="CHEBI:43474"/>
        <dbReference type="ChEBI" id="CHEBI:456216"/>
        <dbReference type="EC" id="5.6.2.4"/>
    </reaction>
</comment>
<keyword evidence="2 11" id="KW-0547">Nucleotide-binding</keyword>
<dbReference type="InterPro" id="IPR014017">
    <property type="entry name" value="DNA_helicase_UvrD-like_C"/>
</dbReference>
<keyword evidence="4 11" id="KW-0347">Helicase</keyword>
<evidence type="ECO:0000256" key="2">
    <source>
        <dbReference type="ARBA" id="ARBA00022741"/>
    </source>
</evidence>
<keyword evidence="6" id="KW-0238">DNA-binding</keyword>
<evidence type="ECO:0000256" key="11">
    <source>
        <dbReference type="PROSITE-ProRule" id="PRU00560"/>
    </source>
</evidence>
<dbReference type="CDD" id="cd18807">
    <property type="entry name" value="SF1_C_UvrD"/>
    <property type="match status" value="1"/>
</dbReference>
<dbReference type="Pfam" id="PF13361">
    <property type="entry name" value="UvrD_C"/>
    <property type="match status" value="1"/>
</dbReference>